<reference evidence="1 2" key="1">
    <citation type="submission" date="2019-05" db="EMBL/GenBank/DDBJ databases">
        <title>Kocuria coralli sp. nov., a novel actinobacterium isolated from coral reef seawater.</title>
        <authorList>
            <person name="Li J."/>
        </authorList>
    </citation>
    <scope>NUCLEOTIDE SEQUENCE [LARGE SCALE GENOMIC DNA]</scope>
    <source>
        <strain evidence="1 2">SCSIO 13007</strain>
    </source>
</reference>
<dbReference type="AlphaFoldDB" id="A0A5J5KU89"/>
<dbReference type="EMBL" id="SZWF01000026">
    <property type="protein sequence ID" value="KAA9393114.1"/>
    <property type="molecule type" value="Genomic_DNA"/>
</dbReference>
<dbReference type="InterPro" id="IPR046237">
    <property type="entry name" value="DUF6270"/>
</dbReference>
<comment type="caution">
    <text evidence="1">The sequence shown here is derived from an EMBL/GenBank/DDBJ whole genome shotgun (WGS) entry which is preliminary data.</text>
</comment>
<name>A0A5J5KU89_9MICC</name>
<dbReference type="Pfam" id="PF19786">
    <property type="entry name" value="DUF6270"/>
    <property type="match status" value="1"/>
</dbReference>
<evidence type="ECO:0000313" key="1">
    <source>
        <dbReference type="EMBL" id="KAA9393114.1"/>
    </source>
</evidence>
<dbReference type="OrthoDB" id="8421922at2"/>
<keyword evidence="2" id="KW-1185">Reference proteome</keyword>
<protein>
    <submittedName>
        <fullName evidence="1">Uncharacterized protein</fullName>
    </submittedName>
</protein>
<sequence>MSRDAFQLDGLPPLADYFARSPLISAFGRRPDSVPEDLDLNAISSPFQRRMVKRDLEKQLPAALTKLTDEVVVLDLIDERIRVAESANGLIAVSPEAARAGFRGGSGRQLKIGAPAHKAAWLRAADVMADALHGRTVVLNQAFWATHDDAGGDLREKFDVDTHNRALREMYSHLATILDCHTVEYSPDLLVANSQHRWGLSPFHYVDSFYLHFVERFQALNLS</sequence>
<evidence type="ECO:0000313" key="2">
    <source>
        <dbReference type="Proteomes" id="UP000325957"/>
    </source>
</evidence>
<dbReference type="Proteomes" id="UP000325957">
    <property type="component" value="Unassembled WGS sequence"/>
</dbReference>
<proteinExistence type="predicted"/>
<accession>A0A5J5KU89</accession>
<organism evidence="1 2">
    <name type="scientific">Kocuria coralli</name>
    <dbReference type="NCBI Taxonomy" id="1461025"/>
    <lineage>
        <taxon>Bacteria</taxon>
        <taxon>Bacillati</taxon>
        <taxon>Actinomycetota</taxon>
        <taxon>Actinomycetes</taxon>
        <taxon>Micrococcales</taxon>
        <taxon>Micrococcaceae</taxon>
        <taxon>Kocuria</taxon>
    </lineage>
</organism>
<gene>
    <name evidence="1" type="ORF">FCK90_13770</name>
</gene>